<dbReference type="InterPro" id="IPR012340">
    <property type="entry name" value="NA-bd_OB-fold"/>
</dbReference>
<dbReference type="Pfam" id="PF19807">
    <property type="entry name" value="DUF6290"/>
    <property type="match status" value="1"/>
</dbReference>
<dbReference type="PROSITE" id="PS50935">
    <property type="entry name" value="SSB"/>
    <property type="match status" value="1"/>
</dbReference>
<dbReference type="InterPro" id="IPR000424">
    <property type="entry name" value="Primosome_PriB/ssb"/>
</dbReference>
<dbReference type="InterPro" id="IPR007694">
    <property type="entry name" value="DNA_helicase_DnaB-like_C"/>
</dbReference>
<dbReference type="Gene3D" id="2.40.50.140">
    <property type="entry name" value="Nucleic acid-binding proteins"/>
    <property type="match status" value="1"/>
</dbReference>
<protein>
    <submittedName>
        <fullName evidence="5">Single-stranded DNA-binding protein</fullName>
    </submittedName>
</protein>
<evidence type="ECO:0000259" key="4">
    <source>
        <dbReference type="PROSITE" id="PS51199"/>
    </source>
</evidence>
<evidence type="ECO:0000256" key="2">
    <source>
        <dbReference type="PROSITE-ProRule" id="PRU00252"/>
    </source>
</evidence>
<dbReference type="InterPro" id="IPR046257">
    <property type="entry name" value="DUF6290"/>
</dbReference>
<dbReference type="CDD" id="cd22233">
    <property type="entry name" value="RHH_CopAso-like"/>
    <property type="match status" value="1"/>
</dbReference>
<sequence>MIEAITKSEEQNNQNYSSKCQPSVTQMSTMDDTNVNPSTYIYKKTIKITTDNQDNQHNQSQISKNFSNECVETEEAKIATSEIVKNSENRLAREEYEVNTQRNIKTLEVKGKDGKTYKAPYLRDFPFTDKMLETAISQSNKLHYTTGKVRAILEYVLEKKTNMQIYGGRGGFIKYLVKMINGEKDYEYANKYPPTQEEQALSMAEIQQQNQLKLEAEIAKGGDGKPLSEIYATINSITSDDWKEISPNQDVEKNKHISHCRAVAISLFGSSALAEGLFNKINKQFVRREMLSKYTEAKQSLLNTDGIDDISHVVHNVSEKTNDMLDSIATGTFDKNYADSLLETLNRKEEYKISTGYKKLDEIIEGFGAGQLVTIGAGTGRGKSAFAVNLALNIRDQDYTVGLWSFEMDEHEVKERILSNVTGIGKKDEYRQEERYNLVRKYADKISSEKAGKDPEIRTTNDGKEIANLSIATTESWKDKSSGEKKDKTEWHRVVCFNEGLVRVIKNYVKKGTKLYLEGQLQTKKWIDKDNQEKYTTEVILKGYSSNLVLLGSNSKEASLEQKDNGRYKVNMSAITVRIPDSLEHDLNVVAKFQDRPKSRIIKQALENYVIEAIEDAEDIVLADQALAASTGETISLQDMIKELGLEDEMED</sequence>
<dbReference type="Gene3D" id="3.40.50.300">
    <property type="entry name" value="P-loop containing nucleotide triphosphate hydrolases"/>
    <property type="match status" value="1"/>
</dbReference>
<dbReference type="EMBL" id="LSMT01001371">
    <property type="protein sequence ID" value="PFX12431.1"/>
    <property type="molecule type" value="Genomic_DNA"/>
</dbReference>
<evidence type="ECO:0000313" key="5">
    <source>
        <dbReference type="EMBL" id="PFX12431.1"/>
    </source>
</evidence>
<dbReference type="Pfam" id="PF00436">
    <property type="entry name" value="SSB"/>
    <property type="match status" value="1"/>
</dbReference>
<evidence type="ECO:0000256" key="1">
    <source>
        <dbReference type="ARBA" id="ARBA00023125"/>
    </source>
</evidence>
<dbReference type="NCBIfam" id="TIGR00621">
    <property type="entry name" value="ssb"/>
    <property type="match status" value="1"/>
</dbReference>
<gene>
    <name evidence="5" type="primary">ssb</name>
    <name evidence="5" type="ORF">AWC38_SpisGene23613</name>
</gene>
<dbReference type="PANTHER" id="PTHR10302">
    <property type="entry name" value="SINGLE-STRANDED DNA-BINDING PROTEIN"/>
    <property type="match status" value="1"/>
</dbReference>
<dbReference type="SUPFAM" id="SSF52540">
    <property type="entry name" value="P-loop containing nucleoside triphosphate hydrolases"/>
    <property type="match status" value="1"/>
</dbReference>
<feature type="domain" description="SF4 helicase" evidence="4">
    <location>
        <begin position="346"/>
        <end position="437"/>
    </location>
</feature>
<reference evidence="6" key="1">
    <citation type="journal article" date="2017" name="bioRxiv">
        <title>Comparative analysis of the genomes of Stylophora pistillata and Acropora digitifera provides evidence for extensive differences between species of corals.</title>
        <authorList>
            <person name="Voolstra C.R."/>
            <person name="Li Y."/>
            <person name="Liew Y.J."/>
            <person name="Baumgarten S."/>
            <person name="Zoccola D."/>
            <person name="Flot J.-F."/>
            <person name="Tambutte S."/>
            <person name="Allemand D."/>
            <person name="Aranda M."/>
        </authorList>
    </citation>
    <scope>NUCLEOTIDE SEQUENCE [LARGE SCALE GENOMIC DNA]</scope>
</reference>
<feature type="compositionally biased region" description="Polar residues" evidence="3">
    <location>
        <begin position="11"/>
        <end position="32"/>
    </location>
</feature>
<feature type="region of interest" description="Disordered" evidence="3">
    <location>
        <begin position="1"/>
        <end position="32"/>
    </location>
</feature>
<dbReference type="GO" id="GO:0005524">
    <property type="term" value="F:ATP binding"/>
    <property type="evidence" value="ECO:0007669"/>
    <property type="project" value="InterPro"/>
</dbReference>
<name>A0A2B4R489_STYPI</name>
<proteinExistence type="inferred from homology"/>
<dbReference type="CDD" id="cd04496">
    <property type="entry name" value="SSB_OBF"/>
    <property type="match status" value="1"/>
</dbReference>
<dbReference type="Pfam" id="PF03796">
    <property type="entry name" value="DnaB_C"/>
    <property type="match status" value="1"/>
</dbReference>
<keyword evidence="1 2" id="KW-0238">DNA-binding</keyword>
<dbReference type="OrthoDB" id="1078367at2759"/>
<dbReference type="GO" id="GO:0009295">
    <property type="term" value="C:nucleoid"/>
    <property type="evidence" value="ECO:0007669"/>
    <property type="project" value="TreeGrafter"/>
</dbReference>
<evidence type="ECO:0000313" key="6">
    <source>
        <dbReference type="Proteomes" id="UP000225706"/>
    </source>
</evidence>
<dbReference type="HAMAP" id="MF_00984">
    <property type="entry name" value="SSB"/>
    <property type="match status" value="1"/>
</dbReference>
<dbReference type="STRING" id="50429.A0A2B4R489"/>
<comment type="caution">
    <text evidence="5">The sequence shown here is derived from an EMBL/GenBank/DDBJ whole genome shotgun (WGS) entry which is preliminary data.</text>
</comment>
<dbReference type="GO" id="GO:0003678">
    <property type="term" value="F:DNA helicase activity"/>
    <property type="evidence" value="ECO:0007669"/>
    <property type="project" value="InterPro"/>
</dbReference>
<evidence type="ECO:0000256" key="3">
    <source>
        <dbReference type="SAM" id="MobiDB-lite"/>
    </source>
</evidence>
<dbReference type="GO" id="GO:0006355">
    <property type="term" value="P:regulation of DNA-templated transcription"/>
    <property type="evidence" value="ECO:0007669"/>
    <property type="project" value="InterPro"/>
</dbReference>
<dbReference type="AlphaFoldDB" id="A0A2B4R489"/>
<dbReference type="PROSITE" id="PS51199">
    <property type="entry name" value="SF4_HELICASE"/>
    <property type="match status" value="1"/>
</dbReference>
<dbReference type="GO" id="GO:0006260">
    <property type="term" value="P:DNA replication"/>
    <property type="evidence" value="ECO:0007669"/>
    <property type="project" value="InterPro"/>
</dbReference>
<dbReference type="InterPro" id="IPR027417">
    <property type="entry name" value="P-loop_NTPase"/>
</dbReference>
<dbReference type="InterPro" id="IPR010985">
    <property type="entry name" value="Ribbon_hlx_hlx"/>
</dbReference>
<accession>A0A2B4R489</accession>
<keyword evidence="6" id="KW-1185">Reference proteome</keyword>
<dbReference type="SUPFAM" id="SSF47598">
    <property type="entry name" value="Ribbon-helix-helix"/>
    <property type="match status" value="1"/>
</dbReference>
<dbReference type="GO" id="GO:0003697">
    <property type="term" value="F:single-stranded DNA binding"/>
    <property type="evidence" value="ECO:0007669"/>
    <property type="project" value="InterPro"/>
</dbReference>
<feature type="compositionally biased region" description="Basic and acidic residues" evidence="3">
    <location>
        <begin position="1"/>
        <end position="10"/>
    </location>
</feature>
<organism evidence="5 6">
    <name type="scientific">Stylophora pistillata</name>
    <name type="common">Smooth cauliflower coral</name>
    <dbReference type="NCBI Taxonomy" id="50429"/>
    <lineage>
        <taxon>Eukaryota</taxon>
        <taxon>Metazoa</taxon>
        <taxon>Cnidaria</taxon>
        <taxon>Anthozoa</taxon>
        <taxon>Hexacorallia</taxon>
        <taxon>Scleractinia</taxon>
        <taxon>Astrocoeniina</taxon>
        <taxon>Pocilloporidae</taxon>
        <taxon>Stylophora</taxon>
    </lineage>
</organism>
<dbReference type="InterPro" id="IPR011344">
    <property type="entry name" value="ssDNA-bd"/>
</dbReference>
<dbReference type="PANTHER" id="PTHR10302:SF0">
    <property type="entry name" value="SINGLE-STRANDED DNA-BINDING PROTEIN, MITOCHONDRIAL"/>
    <property type="match status" value="1"/>
</dbReference>
<dbReference type="Proteomes" id="UP000225706">
    <property type="component" value="Unassembled WGS sequence"/>
</dbReference>
<dbReference type="SUPFAM" id="SSF50249">
    <property type="entry name" value="Nucleic acid-binding proteins"/>
    <property type="match status" value="1"/>
</dbReference>